<keyword evidence="2" id="KW-1185">Reference proteome</keyword>
<dbReference type="EMBL" id="LOHF01000026">
    <property type="protein sequence ID" value="OUM71475.1"/>
    <property type="molecule type" value="Genomic_DNA"/>
</dbReference>
<dbReference type="GO" id="GO:0003677">
    <property type="term" value="F:DNA binding"/>
    <property type="evidence" value="ECO:0007669"/>
    <property type="project" value="InterPro"/>
</dbReference>
<dbReference type="Proteomes" id="UP000195440">
    <property type="component" value="Unassembled WGS sequence"/>
</dbReference>
<dbReference type="RefSeq" id="WP_087273276.1">
    <property type="nucleotide sequence ID" value="NZ_JBJGBV010000006.1"/>
</dbReference>
<organism evidence="1 2">
    <name type="scientific">Pseudomonas caspiana</name>
    <dbReference type="NCBI Taxonomy" id="1451454"/>
    <lineage>
        <taxon>Bacteria</taxon>
        <taxon>Pseudomonadati</taxon>
        <taxon>Pseudomonadota</taxon>
        <taxon>Gammaproteobacteria</taxon>
        <taxon>Pseudomonadales</taxon>
        <taxon>Pseudomonadaceae</taxon>
        <taxon>Pseudomonas</taxon>
    </lineage>
</organism>
<accession>A0A1Y3NV46</accession>
<name>A0A1Y3NV46_9PSED</name>
<protein>
    <recommendedName>
        <fullName evidence="3">Regulatory protein</fullName>
    </recommendedName>
</protein>
<proteinExistence type="predicted"/>
<evidence type="ECO:0008006" key="3">
    <source>
        <dbReference type="Google" id="ProtNLM"/>
    </source>
</evidence>
<evidence type="ECO:0000313" key="1">
    <source>
        <dbReference type="EMBL" id="OUM71475.1"/>
    </source>
</evidence>
<dbReference type="Gene3D" id="1.10.260.40">
    <property type="entry name" value="lambda repressor-like DNA-binding domains"/>
    <property type="match status" value="1"/>
</dbReference>
<evidence type="ECO:0000313" key="2">
    <source>
        <dbReference type="Proteomes" id="UP000195440"/>
    </source>
</evidence>
<gene>
    <name evidence="1" type="ORF">AUC60_22900</name>
</gene>
<dbReference type="AlphaFoldDB" id="A0A1Y3NV46"/>
<dbReference type="PROSITE" id="PS51257">
    <property type="entry name" value="PROKAR_LIPOPROTEIN"/>
    <property type="match status" value="1"/>
</dbReference>
<sequence length="79" mass="8440">MRPLKKSIEAAGGVCAVASACGKTARAIYKWLAADALPRTEYTGETQYAQKIAHLAALQGKPFEANWLLAEAHPKKSVA</sequence>
<comment type="caution">
    <text evidence="1">The sequence shown here is derived from an EMBL/GenBank/DDBJ whole genome shotgun (WGS) entry which is preliminary data.</text>
</comment>
<reference evidence="1 2" key="1">
    <citation type="journal article" date="2017" name="Syst. Appl. Microbiol.">
        <title>Pseudomonas caspiana sp. nov., a citrus pathogen in the Pseudomonas syringae phylogenetic group.</title>
        <authorList>
            <person name="Busquets A."/>
            <person name="Gomila M."/>
            <person name="Beiki F."/>
            <person name="Mulet M."/>
            <person name="Rahimian H."/>
            <person name="Garcia-Valdes E."/>
            <person name="Lalucat J."/>
        </authorList>
    </citation>
    <scope>NUCLEOTIDE SEQUENCE [LARGE SCALE GENOMIC DNA]</scope>
    <source>
        <strain evidence="1 2">FBF102</strain>
    </source>
</reference>
<dbReference type="OrthoDB" id="5917957at2"/>
<dbReference type="InterPro" id="IPR010982">
    <property type="entry name" value="Lambda_DNA-bd_dom_sf"/>
</dbReference>